<organism evidence="1 2">
    <name type="scientific">Methylorubrum rhodinum</name>
    <dbReference type="NCBI Taxonomy" id="29428"/>
    <lineage>
        <taxon>Bacteria</taxon>
        <taxon>Pseudomonadati</taxon>
        <taxon>Pseudomonadota</taxon>
        <taxon>Alphaproteobacteria</taxon>
        <taxon>Hyphomicrobiales</taxon>
        <taxon>Methylobacteriaceae</taxon>
        <taxon>Methylorubrum</taxon>
    </lineage>
</organism>
<evidence type="ECO:0000313" key="1">
    <source>
        <dbReference type="EMBL" id="MBB5758833.1"/>
    </source>
</evidence>
<comment type="caution">
    <text evidence="1">The sequence shown here is derived from an EMBL/GenBank/DDBJ whole genome shotgun (WGS) entry which is preliminary data.</text>
</comment>
<dbReference type="AlphaFoldDB" id="A0A840ZQ48"/>
<evidence type="ECO:0000313" key="2">
    <source>
        <dbReference type="Proteomes" id="UP000583454"/>
    </source>
</evidence>
<reference evidence="1 2" key="1">
    <citation type="submission" date="2020-08" db="EMBL/GenBank/DDBJ databases">
        <title>Genomic Encyclopedia of Type Strains, Phase IV (KMG-IV): sequencing the most valuable type-strain genomes for metagenomic binning, comparative biology and taxonomic classification.</title>
        <authorList>
            <person name="Goeker M."/>
        </authorList>
    </citation>
    <scope>NUCLEOTIDE SEQUENCE [LARGE SCALE GENOMIC DNA]</scope>
    <source>
        <strain evidence="1 2">DSM 2163</strain>
    </source>
</reference>
<accession>A0A840ZQ48</accession>
<keyword evidence="2" id="KW-1185">Reference proteome</keyword>
<gene>
    <name evidence="1" type="ORF">HNR00_003560</name>
</gene>
<name>A0A840ZQ48_9HYPH</name>
<proteinExistence type="predicted"/>
<dbReference type="EMBL" id="JACHOP010000017">
    <property type="protein sequence ID" value="MBB5758833.1"/>
    <property type="molecule type" value="Genomic_DNA"/>
</dbReference>
<dbReference type="RefSeq" id="WP_183571619.1">
    <property type="nucleotide sequence ID" value="NZ_JACHOP010000017.1"/>
</dbReference>
<dbReference type="Proteomes" id="UP000583454">
    <property type="component" value="Unassembled WGS sequence"/>
</dbReference>
<sequence length="84" mass="8907">MRAGPRPKLVGDAEHLDPGLVLPSVQAAAPRQADCDICGLVEAGCFGFGVFRNRRGVWACDDIDCCAEAKARAAESHRQLVAAE</sequence>
<protein>
    <submittedName>
        <fullName evidence="1">Uncharacterized protein</fullName>
    </submittedName>
</protein>